<dbReference type="EMBL" id="UINC01136046">
    <property type="protein sequence ID" value="SVD20568.1"/>
    <property type="molecule type" value="Genomic_DNA"/>
</dbReference>
<accession>A0A382TGP9</accession>
<name>A0A382TGP9_9ZZZZ</name>
<feature type="non-terminal residue" evidence="2">
    <location>
        <position position="1"/>
    </location>
</feature>
<sequence length="147" mass="15717">MNFCSYFISFRTFLLNIAGVGTVFLSGSLCAQVVSVLDNNDLPVSNSDFTDLYLQVAEPRGLGGVVGYGRGASFVDIDSDGDDDLFVADTDGRLFGPPFGISMIYVNDGSGNFLPGEFNFNAADFHGTWVGSFADYDNDGDPDMMVG</sequence>
<evidence type="ECO:0000256" key="1">
    <source>
        <dbReference type="ARBA" id="ARBA00022729"/>
    </source>
</evidence>
<reference evidence="2" key="1">
    <citation type="submission" date="2018-05" db="EMBL/GenBank/DDBJ databases">
        <authorList>
            <person name="Lanie J.A."/>
            <person name="Ng W.-L."/>
            <person name="Kazmierczak K.M."/>
            <person name="Andrzejewski T.M."/>
            <person name="Davidsen T.M."/>
            <person name="Wayne K.J."/>
            <person name="Tettelin H."/>
            <person name="Glass J.I."/>
            <person name="Rusch D."/>
            <person name="Podicherti R."/>
            <person name="Tsui H.-C.T."/>
            <person name="Winkler M.E."/>
        </authorList>
    </citation>
    <scope>NUCLEOTIDE SEQUENCE</scope>
</reference>
<protein>
    <recommendedName>
        <fullName evidence="3">VCBS repeat-containing protein</fullName>
    </recommendedName>
</protein>
<dbReference type="AlphaFoldDB" id="A0A382TGP9"/>
<dbReference type="InterPro" id="IPR013517">
    <property type="entry name" value="FG-GAP"/>
</dbReference>
<proteinExistence type="predicted"/>
<dbReference type="Gene3D" id="2.130.10.130">
    <property type="entry name" value="Integrin alpha, N-terminal"/>
    <property type="match status" value="1"/>
</dbReference>
<dbReference type="SUPFAM" id="SSF69318">
    <property type="entry name" value="Integrin alpha N-terminal domain"/>
    <property type="match status" value="1"/>
</dbReference>
<evidence type="ECO:0000313" key="2">
    <source>
        <dbReference type="EMBL" id="SVD20568.1"/>
    </source>
</evidence>
<dbReference type="Pfam" id="PF13517">
    <property type="entry name" value="FG-GAP_3"/>
    <property type="match status" value="1"/>
</dbReference>
<feature type="non-terminal residue" evidence="2">
    <location>
        <position position="147"/>
    </location>
</feature>
<keyword evidence="1" id="KW-0732">Signal</keyword>
<evidence type="ECO:0008006" key="3">
    <source>
        <dbReference type="Google" id="ProtNLM"/>
    </source>
</evidence>
<gene>
    <name evidence="2" type="ORF">METZ01_LOCUS373422</name>
</gene>
<organism evidence="2">
    <name type="scientific">marine metagenome</name>
    <dbReference type="NCBI Taxonomy" id="408172"/>
    <lineage>
        <taxon>unclassified sequences</taxon>
        <taxon>metagenomes</taxon>
        <taxon>ecological metagenomes</taxon>
    </lineage>
</organism>
<dbReference type="InterPro" id="IPR028994">
    <property type="entry name" value="Integrin_alpha_N"/>
</dbReference>